<gene>
    <name evidence="1" type="ORF">ALTATR162_LOCUS5694</name>
</gene>
<dbReference type="AlphaFoldDB" id="A0A8J2I902"/>
<dbReference type="GeneID" id="67017500"/>
<sequence length="288" mass="32923">MYDFEIGCVAETLRDLNVDDKMVYDGGKNVRIHHIHKRFRKLEEEEYAQEGWAPYPDDNYNKDDVLNRLSEALEIDKSSNIHIGHHHKGSDVQQGKPTTNAHFDTVINPPAGIIVVVNSRSPTKSVESGRADEWRQGDQLPDLKFWSDVAYLQWTSVTDESSDLRYVIRLNITNERTKAVIGHIMTQPSLIDRYPMFPGISWSLYEDEEVAALLGTPNGIGVAWLLIQHKAQLGHKIVKKVTLVYKDWLYLKEGKVPTLIFEFGNVVAAEKTKGEESAEERLQHMRIE</sequence>
<protein>
    <submittedName>
        <fullName evidence="1">Uncharacterized protein</fullName>
    </submittedName>
</protein>
<comment type="caution">
    <text evidence="1">The sequence shown here is derived from an EMBL/GenBank/DDBJ whole genome shotgun (WGS) entry which is preliminary data.</text>
</comment>
<keyword evidence="2" id="KW-1185">Reference proteome</keyword>
<dbReference type="OrthoDB" id="5337308at2759"/>
<proteinExistence type="predicted"/>
<dbReference type="Proteomes" id="UP000676310">
    <property type="component" value="Unassembled WGS sequence"/>
</dbReference>
<reference evidence="1" key="1">
    <citation type="submission" date="2021-05" db="EMBL/GenBank/DDBJ databases">
        <authorList>
            <person name="Stam R."/>
        </authorList>
    </citation>
    <scope>NUCLEOTIDE SEQUENCE</scope>
    <source>
        <strain evidence="1">CS162</strain>
    </source>
</reference>
<name>A0A8J2I902_9PLEO</name>
<organism evidence="1 2">
    <name type="scientific">Alternaria atra</name>
    <dbReference type="NCBI Taxonomy" id="119953"/>
    <lineage>
        <taxon>Eukaryota</taxon>
        <taxon>Fungi</taxon>
        <taxon>Dikarya</taxon>
        <taxon>Ascomycota</taxon>
        <taxon>Pezizomycotina</taxon>
        <taxon>Dothideomycetes</taxon>
        <taxon>Pleosporomycetidae</taxon>
        <taxon>Pleosporales</taxon>
        <taxon>Pleosporineae</taxon>
        <taxon>Pleosporaceae</taxon>
        <taxon>Alternaria</taxon>
        <taxon>Alternaria sect. Ulocladioides</taxon>
    </lineage>
</organism>
<dbReference type="RefSeq" id="XP_043169248.1">
    <property type="nucleotide sequence ID" value="XM_043313313.1"/>
</dbReference>
<dbReference type="EMBL" id="CAJRGZ010000019">
    <property type="protein sequence ID" value="CAG5159887.1"/>
    <property type="molecule type" value="Genomic_DNA"/>
</dbReference>
<evidence type="ECO:0000313" key="2">
    <source>
        <dbReference type="Proteomes" id="UP000676310"/>
    </source>
</evidence>
<evidence type="ECO:0000313" key="1">
    <source>
        <dbReference type="EMBL" id="CAG5159887.1"/>
    </source>
</evidence>
<accession>A0A8J2I902</accession>